<dbReference type="RefSeq" id="XP_029218465.1">
    <property type="nucleotide sequence ID" value="XM_029364882.1"/>
</dbReference>
<evidence type="ECO:0000256" key="3">
    <source>
        <dbReference type="ARBA" id="ARBA00012614"/>
    </source>
</evidence>
<sequence length="537" mass="56889">MTDFSLIEAKRVASPDSRLSSHLDCCSLHSSPCPPQSTTASVTPPLSNISSSSSHPSSASSSSSSLPVSPPASSVSVPSAQFTPDRVLVTVGTTRFDELIAAVLEPRFLLLLLSFGCQQLVLQIGRGERPSFPGIPSSVPFRLSSQSPSLTPRSSAPSTLPDAASLSRRGAARGGERGGDKHVAAELRCCREADALPSCFCSGSCVMEGLTACISADNDSGSFRISQSCLLSLLQQESDLHHPAGRGTGLSAPSSGILPPALGAAPRTLSVSYFRFRPCLDAELEAASLVISHCGAGTVFQALRRGKRLVAVVNASLMNNHQLELGCELARRSHCLLVASLSSEHQRSPGLQAAPAHSLALPSGFAWLWGWVRCAGEEKRDRHHKKEGEQRCELQTAVYKICGATWACAPAEGAASPSREETEKRAREGETAQESGGGAFSGLAALLQPIRSEGGRNGEAEERRGGREEQNEQRRQRACSSSATADREGTDEARQEPGDSQKPLRLVPLPPADLRGFYAAVEAVAGLHPLYGDRRDR</sequence>
<dbReference type="Gene3D" id="3.40.50.2000">
    <property type="entry name" value="Glycogen Phosphorylase B"/>
    <property type="match status" value="2"/>
</dbReference>
<dbReference type="InterPro" id="IPR007235">
    <property type="entry name" value="Glyco_trans_28_C"/>
</dbReference>
<dbReference type="GeneID" id="40311415"/>
<organism evidence="10 11">
    <name type="scientific">Besnoitia besnoiti</name>
    <name type="common">Apicomplexan protozoan</name>
    <dbReference type="NCBI Taxonomy" id="94643"/>
    <lineage>
        <taxon>Eukaryota</taxon>
        <taxon>Sar</taxon>
        <taxon>Alveolata</taxon>
        <taxon>Apicomplexa</taxon>
        <taxon>Conoidasida</taxon>
        <taxon>Coccidia</taxon>
        <taxon>Eucoccidiorida</taxon>
        <taxon>Eimeriorina</taxon>
        <taxon>Sarcocystidae</taxon>
        <taxon>Besnoitia</taxon>
    </lineage>
</organism>
<dbReference type="Proteomes" id="UP000224006">
    <property type="component" value="Chromosome VI"/>
</dbReference>
<evidence type="ECO:0000256" key="5">
    <source>
        <dbReference type="ARBA" id="ARBA00022676"/>
    </source>
</evidence>
<feature type="region of interest" description="Disordered" evidence="8">
    <location>
        <begin position="143"/>
        <end position="178"/>
    </location>
</feature>
<keyword evidence="5" id="KW-0328">Glycosyltransferase</keyword>
<dbReference type="Pfam" id="PF04101">
    <property type="entry name" value="Glyco_tran_28_C"/>
    <property type="match status" value="1"/>
</dbReference>
<evidence type="ECO:0000256" key="8">
    <source>
        <dbReference type="SAM" id="MobiDB-lite"/>
    </source>
</evidence>
<evidence type="ECO:0000256" key="1">
    <source>
        <dbReference type="ARBA" id="ARBA00004240"/>
    </source>
</evidence>
<reference evidence="10 11" key="1">
    <citation type="submission" date="2017-09" db="EMBL/GenBank/DDBJ databases">
        <title>Genome sequencing of Besnoitia besnoiti strain Bb-Ger1.</title>
        <authorList>
            <person name="Schares G."/>
            <person name="Venepally P."/>
            <person name="Lorenzi H.A."/>
        </authorList>
    </citation>
    <scope>NUCLEOTIDE SEQUENCE [LARGE SCALE GENOMIC DNA]</scope>
    <source>
        <strain evidence="10 11">Bb-Ger1</strain>
    </source>
</reference>
<protein>
    <recommendedName>
        <fullName evidence="4">UDP-N-acetylglucosamine transferase subunit ALG13</fullName>
        <ecNumber evidence="3">2.4.1.141</ecNumber>
    </recommendedName>
</protein>
<accession>A0A2A9MET1</accession>
<name>A0A2A9MET1_BESBE</name>
<feature type="compositionally biased region" description="Low complexity" evidence="8">
    <location>
        <begin position="16"/>
        <end position="31"/>
    </location>
</feature>
<feature type="compositionally biased region" description="Low complexity" evidence="8">
    <location>
        <begin position="41"/>
        <end position="79"/>
    </location>
</feature>
<evidence type="ECO:0000256" key="6">
    <source>
        <dbReference type="ARBA" id="ARBA00022679"/>
    </source>
</evidence>
<dbReference type="PANTHER" id="PTHR12867:SF6">
    <property type="entry name" value="N-ACETYLGLUCOSAMINYLDIPHOSPHODOLICHOL N-ACETYLGLUCOSAMINYLTRANSFERASE"/>
    <property type="match status" value="1"/>
</dbReference>
<comment type="caution">
    <text evidence="10">The sequence shown here is derived from an EMBL/GenBank/DDBJ whole genome shotgun (WGS) entry which is preliminary data.</text>
</comment>
<evidence type="ECO:0000259" key="9">
    <source>
        <dbReference type="Pfam" id="PF04101"/>
    </source>
</evidence>
<dbReference type="GO" id="GO:0005783">
    <property type="term" value="C:endoplasmic reticulum"/>
    <property type="evidence" value="ECO:0007669"/>
    <property type="project" value="UniProtKB-SubCell"/>
</dbReference>
<feature type="region of interest" description="Disordered" evidence="8">
    <location>
        <begin position="412"/>
        <end position="440"/>
    </location>
</feature>
<proteinExistence type="inferred from homology"/>
<evidence type="ECO:0000313" key="10">
    <source>
        <dbReference type="EMBL" id="PFH34456.1"/>
    </source>
</evidence>
<dbReference type="EC" id="2.4.1.141" evidence="3"/>
<dbReference type="AlphaFoldDB" id="A0A2A9MET1"/>
<keyword evidence="7" id="KW-0256">Endoplasmic reticulum</keyword>
<dbReference type="OrthoDB" id="333956at2759"/>
<feature type="region of interest" description="Disordered" evidence="8">
    <location>
        <begin position="1"/>
        <end position="79"/>
    </location>
</feature>
<comment type="subcellular location">
    <subcellularLocation>
        <location evidence="1">Endoplasmic reticulum</location>
    </subcellularLocation>
</comment>
<evidence type="ECO:0000256" key="2">
    <source>
        <dbReference type="ARBA" id="ARBA00006962"/>
    </source>
</evidence>
<feature type="domain" description="Glycosyl transferase family 28 C-terminal" evidence="9">
    <location>
        <begin position="269"/>
        <end position="330"/>
    </location>
</feature>
<dbReference type="KEGG" id="bbes:BESB_064870"/>
<dbReference type="GO" id="GO:0006488">
    <property type="term" value="P:dolichol-linked oligosaccharide biosynthetic process"/>
    <property type="evidence" value="ECO:0007669"/>
    <property type="project" value="InterPro"/>
</dbReference>
<comment type="similarity">
    <text evidence="2">Belongs to the glycosyltransferase 28 family.</text>
</comment>
<gene>
    <name evidence="10" type="ORF">BESB_064870</name>
</gene>
<feature type="compositionally biased region" description="Basic and acidic residues" evidence="8">
    <location>
        <begin position="485"/>
        <end position="499"/>
    </location>
</feature>
<feature type="compositionally biased region" description="Basic and acidic residues" evidence="8">
    <location>
        <begin position="453"/>
        <end position="475"/>
    </location>
</feature>
<dbReference type="STRING" id="94643.A0A2A9MET1"/>
<keyword evidence="6 10" id="KW-0808">Transferase</keyword>
<evidence type="ECO:0000256" key="4">
    <source>
        <dbReference type="ARBA" id="ARBA00017468"/>
    </source>
</evidence>
<evidence type="ECO:0000256" key="7">
    <source>
        <dbReference type="ARBA" id="ARBA00022824"/>
    </source>
</evidence>
<dbReference type="GO" id="GO:0004577">
    <property type="term" value="F:N-acetylglucosaminyldiphosphodolichol N-acetylglucosaminyltransferase activity"/>
    <property type="evidence" value="ECO:0007669"/>
    <property type="project" value="UniProtKB-EC"/>
</dbReference>
<feature type="region of interest" description="Disordered" evidence="8">
    <location>
        <begin position="452"/>
        <end position="509"/>
    </location>
</feature>
<evidence type="ECO:0000313" key="11">
    <source>
        <dbReference type="Proteomes" id="UP000224006"/>
    </source>
</evidence>
<dbReference type="PANTHER" id="PTHR12867">
    <property type="entry name" value="GLYCOSYL TRANSFERASE-RELATED"/>
    <property type="match status" value="1"/>
</dbReference>
<feature type="compositionally biased region" description="Low complexity" evidence="8">
    <location>
        <begin position="143"/>
        <end position="155"/>
    </location>
</feature>
<dbReference type="EMBL" id="NWUJ01000006">
    <property type="protein sequence ID" value="PFH34456.1"/>
    <property type="molecule type" value="Genomic_DNA"/>
</dbReference>
<keyword evidence="11" id="KW-1185">Reference proteome</keyword>
<feature type="compositionally biased region" description="Basic and acidic residues" evidence="8">
    <location>
        <begin position="418"/>
        <end position="430"/>
    </location>
</feature>
<dbReference type="VEuPathDB" id="ToxoDB:BESB_064870"/>
<dbReference type="InterPro" id="IPR039042">
    <property type="entry name" value="Alg13-like"/>
</dbReference>